<dbReference type="SUPFAM" id="SSF56672">
    <property type="entry name" value="DNA/RNA polymerases"/>
    <property type="match status" value="1"/>
</dbReference>
<dbReference type="InterPro" id="IPR036397">
    <property type="entry name" value="RNaseH_sf"/>
</dbReference>
<keyword evidence="14" id="KW-0233">DNA recombination</keyword>
<evidence type="ECO:0000256" key="12">
    <source>
        <dbReference type="ARBA" id="ARBA00022932"/>
    </source>
</evidence>
<evidence type="ECO:0000256" key="9">
    <source>
        <dbReference type="ARBA" id="ARBA00022842"/>
    </source>
</evidence>
<gene>
    <name evidence="17" type="ORF">PF008_g14724</name>
</gene>
<dbReference type="GO" id="GO:0004190">
    <property type="term" value="F:aspartic-type endopeptidase activity"/>
    <property type="evidence" value="ECO:0007669"/>
    <property type="project" value="UniProtKB-KW"/>
</dbReference>
<evidence type="ECO:0000256" key="5">
    <source>
        <dbReference type="ARBA" id="ARBA00022723"/>
    </source>
</evidence>
<evidence type="ECO:0000256" key="1">
    <source>
        <dbReference type="ARBA" id="ARBA00022670"/>
    </source>
</evidence>
<dbReference type="FunFam" id="3.10.20.370:FF:000001">
    <property type="entry name" value="Retrovirus-related Pol polyprotein from transposon 17.6-like protein"/>
    <property type="match status" value="1"/>
</dbReference>
<keyword evidence="11" id="KW-0695">RNA-directed DNA polymerase</keyword>
<evidence type="ECO:0000256" key="15">
    <source>
        <dbReference type="SAM" id="MobiDB-lite"/>
    </source>
</evidence>
<name>A0A6G0RGQ0_9STRA</name>
<keyword evidence="8" id="KW-0378">Hydrolase</keyword>
<dbReference type="PROSITE" id="PS50994">
    <property type="entry name" value="INTEGRASE"/>
    <property type="match status" value="1"/>
</dbReference>
<protein>
    <recommendedName>
        <fullName evidence="16">Integrase catalytic domain-containing protein</fullName>
    </recommendedName>
</protein>
<dbReference type="GO" id="GO:0003887">
    <property type="term" value="F:DNA-directed DNA polymerase activity"/>
    <property type="evidence" value="ECO:0007669"/>
    <property type="project" value="UniProtKB-KW"/>
</dbReference>
<reference evidence="17 18" key="1">
    <citation type="submission" date="2018-09" db="EMBL/GenBank/DDBJ databases">
        <title>Genomic investigation of the strawberry pathogen Phytophthora fragariae indicates pathogenicity is determined by transcriptional variation in three key races.</title>
        <authorList>
            <person name="Adams T.M."/>
            <person name="Armitage A.D."/>
            <person name="Sobczyk M.K."/>
            <person name="Bates H.J."/>
            <person name="Dunwell J.M."/>
            <person name="Nellist C.F."/>
            <person name="Harrison R.J."/>
        </authorList>
    </citation>
    <scope>NUCLEOTIDE SEQUENCE [LARGE SCALE GENOMIC DNA]</scope>
    <source>
        <strain evidence="17 18">NOV-77</strain>
    </source>
</reference>
<evidence type="ECO:0000313" key="17">
    <source>
        <dbReference type="EMBL" id="KAE9332888.1"/>
    </source>
</evidence>
<keyword evidence="12" id="KW-0239">DNA-directed DNA polymerase</keyword>
<dbReference type="FunFam" id="3.30.420.10:FF:000032">
    <property type="entry name" value="Retrovirus-related Pol polyprotein from transposon 297-like Protein"/>
    <property type="match status" value="1"/>
</dbReference>
<dbReference type="PANTHER" id="PTHR37984">
    <property type="entry name" value="PROTEIN CBG26694"/>
    <property type="match status" value="1"/>
</dbReference>
<evidence type="ECO:0000256" key="8">
    <source>
        <dbReference type="ARBA" id="ARBA00022801"/>
    </source>
</evidence>
<dbReference type="Gene3D" id="3.30.420.10">
    <property type="entry name" value="Ribonuclease H-like superfamily/Ribonuclease H"/>
    <property type="match status" value="1"/>
</dbReference>
<keyword evidence="7" id="KW-0255">Endonuclease</keyword>
<dbReference type="Gene3D" id="1.10.340.70">
    <property type="match status" value="1"/>
</dbReference>
<evidence type="ECO:0000259" key="16">
    <source>
        <dbReference type="PROSITE" id="PS50994"/>
    </source>
</evidence>
<dbReference type="InterPro" id="IPR001584">
    <property type="entry name" value="Integrase_cat-core"/>
</dbReference>
<evidence type="ECO:0000256" key="4">
    <source>
        <dbReference type="ARBA" id="ARBA00022722"/>
    </source>
</evidence>
<sequence>MKKRFKLYVDSSRYAVGACLMQESEGHDRVVAYASKLLTGSQKNWVTKQDGISEIECWGVVWATRKFRCYLDKREFDVFTDHQALTWVFSAGNRTGNAKLARWAMELSNLQFKVHHKPGTTMGHVDGLSRLPMESVNSLTMADLLNPEHSAENGVPSSVGEPSETVPELEIVGPDSGGGDDSDSEPELEDDDELELEYATEPTEVETGEASATPVPPSSVDVFGLDSKLFLVEQQEVTWIRALVALLQDGAVPLDPFLRRRLVLMAPKHCVVNVHLPANVGPARTVTVPVVPLPYVNTVLHFCHRDLLSSHLGLTKTLEKVRRHAYWPGWRKDVAEYLRDCMKCGGGKGLRPWTSGRMQRMPVADLTGPFSLLVVDAVGPLPETERGNKYILVFVDYVTRWAEAFAVGALDSITFVDAMVNGVVSRHGVPSRLLSDNGRNFTSDVAKSFYQTLGIKKLFGAAYHPQTQGLVERFNGTLIGMLWMHVDEAQTDWDVYLPRVLFAYRTAYHEALGDTPFFTLYGRDPVLPLDVAFLNLGKKWKSNEVAQYRRVLYRSLKDSRHLVERQLVKAQDRHEQRLRNQVEVQFEVGDPVWVYQFYRAKRGEKRTKKRVFSWHGPYRVVSKVGENAYRIEIPSHPDKVVTINVNRLKKFRWRWTRPYMDKIPNGITENGDEVEDGTLDETDLPASSFTELLTVGRDDVAISGTDAPLLDVVAKRVVNRAVEYLELTANYETFWLTRSALMPAYSELVNAFERSERRGLPVLRRSARLADANEGVEDDDLLLV</sequence>
<keyword evidence="10" id="KW-0229">DNA integration</keyword>
<comment type="caution">
    <text evidence="17">The sequence shown here is derived from an EMBL/GenBank/DDBJ whole genome shotgun (WGS) entry which is preliminary data.</text>
</comment>
<evidence type="ECO:0000256" key="3">
    <source>
        <dbReference type="ARBA" id="ARBA00022695"/>
    </source>
</evidence>
<dbReference type="Pfam" id="PF17921">
    <property type="entry name" value="Integrase_H2C2"/>
    <property type="match status" value="1"/>
</dbReference>
<dbReference type="GO" id="GO:0006508">
    <property type="term" value="P:proteolysis"/>
    <property type="evidence" value="ECO:0007669"/>
    <property type="project" value="UniProtKB-KW"/>
</dbReference>
<dbReference type="Proteomes" id="UP000486351">
    <property type="component" value="Unassembled WGS sequence"/>
</dbReference>
<dbReference type="GO" id="GO:0006310">
    <property type="term" value="P:DNA recombination"/>
    <property type="evidence" value="ECO:0007669"/>
    <property type="project" value="UniProtKB-KW"/>
</dbReference>
<proteinExistence type="predicted"/>
<evidence type="ECO:0000256" key="14">
    <source>
        <dbReference type="ARBA" id="ARBA00023172"/>
    </source>
</evidence>
<dbReference type="CDD" id="cd09274">
    <property type="entry name" value="RNase_HI_RT_Ty3"/>
    <property type="match status" value="1"/>
</dbReference>
<dbReference type="InterPro" id="IPR056924">
    <property type="entry name" value="SH3_Tf2-1"/>
</dbReference>
<evidence type="ECO:0000256" key="2">
    <source>
        <dbReference type="ARBA" id="ARBA00022679"/>
    </source>
</evidence>
<dbReference type="Pfam" id="PF00665">
    <property type="entry name" value="rve"/>
    <property type="match status" value="1"/>
</dbReference>
<dbReference type="Gene3D" id="3.10.20.370">
    <property type="match status" value="1"/>
</dbReference>
<evidence type="ECO:0000313" key="18">
    <source>
        <dbReference type="Proteomes" id="UP000486351"/>
    </source>
</evidence>
<dbReference type="GO" id="GO:0004519">
    <property type="term" value="F:endonuclease activity"/>
    <property type="evidence" value="ECO:0007669"/>
    <property type="project" value="UniProtKB-KW"/>
</dbReference>
<evidence type="ECO:0000256" key="7">
    <source>
        <dbReference type="ARBA" id="ARBA00022759"/>
    </source>
</evidence>
<dbReference type="PANTHER" id="PTHR37984:SF5">
    <property type="entry name" value="PROTEIN NYNRIN-LIKE"/>
    <property type="match status" value="1"/>
</dbReference>
<feature type="domain" description="Integrase catalytic" evidence="16">
    <location>
        <begin position="365"/>
        <end position="524"/>
    </location>
</feature>
<keyword evidence="4" id="KW-0540">Nuclease</keyword>
<dbReference type="Pfam" id="PF24626">
    <property type="entry name" value="SH3_Tf2-1"/>
    <property type="match status" value="1"/>
</dbReference>
<organism evidence="17 18">
    <name type="scientific">Phytophthora fragariae</name>
    <dbReference type="NCBI Taxonomy" id="53985"/>
    <lineage>
        <taxon>Eukaryota</taxon>
        <taxon>Sar</taxon>
        <taxon>Stramenopiles</taxon>
        <taxon>Oomycota</taxon>
        <taxon>Peronosporomycetes</taxon>
        <taxon>Peronosporales</taxon>
        <taxon>Peronosporaceae</taxon>
        <taxon>Phytophthora</taxon>
    </lineage>
</organism>
<dbReference type="SUPFAM" id="SSF53098">
    <property type="entry name" value="Ribonuclease H-like"/>
    <property type="match status" value="1"/>
</dbReference>
<feature type="compositionally biased region" description="Acidic residues" evidence="15">
    <location>
        <begin position="178"/>
        <end position="194"/>
    </location>
</feature>
<dbReference type="InterPro" id="IPR041373">
    <property type="entry name" value="RT_RNaseH"/>
</dbReference>
<keyword evidence="13" id="KW-0238">DNA-binding</keyword>
<evidence type="ECO:0000256" key="10">
    <source>
        <dbReference type="ARBA" id="ARBA00022908"/>
    </source>
</evidence>
<evidence type="ECO:0000256" key="6">
    <source>
        <dbReference type="ARBA" id="ARBA00022750"/>
    </source>
</evidence>
<dbReference type="InterPro" id="IPR041588">
    <property type="entry name" value="Integrase_H2C2"/>
</dbReference>
<dbReference type="Pfam" id="PF17917">
    <property type="entry name" value="RT_RNaseH"/>
    <property type="match status" value="1"/>
</dbReference>
<dbReference type="GO" id="GO:0003677">
    <property type="term" value="F:DNA binding"/>
    <property type="evidence" value="ECO:0007669"/>
    <property type="project" value="UniProtKB-KW"/>
</dbReference>
<dbReference type="InterPro" id="IPR012337">
    <property type="entry name" value="RNaseH-like_sf"/>
</dbReference>
<accession>A0A6G0RGQ0</accession>
<dbReference type="GO" id="GO:0003964">
    <property type="term" value="F:RNA-directed DNA polymerase activity"/>
    <property type="evidence" value="ECO:0007669"/>
    <property type="project" value="UniProtKB-KW"/>
</dbReference>
<evidence type="ECO:0000256" key="13">
    <source>
        <dbReference type="ARBA" id="ARBA00023125"/>
    </source>
</evidence>
<keyword evidence="9" id="KW-0460">Magnesium</keyword>
<feature type="region of interest" description="Disordered" evidence="15">
    <location>
        <begin position="148"/>
        <end position="194"/>
    </location>
</feature>
<keyword evidence="1" id="KW-0645">Protease</keyword>
<keyword evidence="5" id="KW-0479">Metal-binding</keyword>
<dbReference type="EMBL" id="QXFY01000925">
    <property type="protein sequence ID" value="KAE9332888.1"/>
    <property type="molecule type" value="Genomic_DNA"/>
</dbReference>
<keyword evidence="3" id="KW-0548">Nucleotidyltransferase</keyword>
<keyword evidence="2" id="KW-0808">Transferase</keyword>
<dbReference type="InterPro" id="IPR050951">
    <property type="entry name" value="Retrovirus_Pol_polyprotein"/>
</dbReference>
<keyword evidence="6" id="KW-0064">Aspartyl protease</keyword>
<dbReference type="GO" id="GO:0046872">
    <property type="term" value="F:metal ion binding"/>
    <property type="evidence" value="ECO:0007669"/>
    <property type="project" value="UniProtKB-KW"/>
</dbReference>
<dbReference type="GO" id="GO:0015074">
    <property type="term" value="P:DNA integration"/>
    <property type="evidence" value="ECO:0007669"/>
    <property type="project" value="UniProtKB-KW"/>
</dbReference>
<dbReference type="AlphaFoldDB" id="A0A6G0RGQ0"/>
<dbReference type="InterPro" id="IPR043502">
    <property type="entry name" value="DNA/RNA_pol_sf"/>
</dbReference>
<evidence type="ECO:0000256" key="11">
    <source>
        <dbReference type="ARBA" id="ARBA00022918"/>
    </source>
</evidence>